<name>A0A8R2M0D0_BOMMO</name>
<dbReference type="AlphaFoldDB" id="A0A8R2M0D0"/>
<dbReference type="KEGG" id="bmor:119629248"/>
<sequence length="277" mass="32292">MDLNPAKCYSIHFSRRKTRSHYNYTINHSIIKEVDSIRDLGVEVDRELRFHVHIEKICSKAFKSLGFVLRNSRDFTRPETKILLYNSYVRSTLEYCSVTWNPFYDVYKKKLERVQKRFLWHLAFSCNVAKTIQSYPARLKYFHMSSLSERRRTLDLLFLHKLVNEEYDAPDLLSLLNFNVPLTSTRASKLMVFRVPRFYTNLASASASRSNGGVPASTHAASNETLQYPQDALSHFQVLNRRLDRRRTPDADALDSNMFIGITSSGDNVNSHYDYLI</sequence>
<dbReference type="EnsemblMetazoa" id="XM_038014435.1">
    <property type="protein sequence ID" value="XP_037870363.1"/>
    <property type="gene ID" value="LOC119629248"/>
</dbReference>
<dbReference type="Proteomes" id="UP000005204">
    <property type="component" value="Unassembled WGS sequence"/>
</dbReference>
<organism evidence="1 2">
    <name type="scientific">Bombyx mori</name>
    <name type="common">Silk moth</name>
    <dbReference type="NCBI Taxonomy" id="7091"/>
    <lineage>
        <taxon>Eukaryota</taxon>
        <taxon>Metazoa</taxon>
        <taxon>Ecdysozoa</taxon>
        <taxon>Arthropoda</taxon>
        <taxon>Hexapoda</taxon>
        <taxon>Insecta</taxon>
        <taxon>Pterygota</taxon>
        <taxon>Neoptera</taxon>
        <taxon>Endopterygota</taxon>
        <taxon>Lepidoptera</taxon>
        <taxon>Glossata</taxon>
        <taxon>Ditrysia</taxon>
        <taxon>Bombycoidea</taxon>
        <taxon>Bombycidae</taxon>
        <taxon>Bombycinae</taxon>
        <taxon>Bombyx</taxon>
    </lineage>
</organism>
<proteinExistence type="predicted"/>
<evidence type="ECO:0000313" key="1">
    <source>
        <dbReference type="EnsemblMetazoa" id="XP_037870363.1"/>
    </source>
</evidence>
<accession>A0A8R2M0D0</accession>
<dbReference type="RefSeq" id="XP_037870363.1">
    <property type="nucleotide sequence ID" value="XM_038014435.1"/>
</dbReference>
<dbReference type="GeneID" id="119629248"/>
<reference evidence="1" key="2">
    <citation type="submission" date="2022-06" db="UniProtKB">
        <authorList>
            <consortium name="EnsemblMetazoa"/>
        </authorList>
    </citation>
    <scope>IDENTIFICATION</scope>
    <source>
        <strain evidence="1">p50T (Dazao)</strain>
    </source>
</reference>
<dbReference type="PANTHER" id="PTHR33332">
    <property type="entry name" value="REVERSE TRANSCRIPTASE DOMAIN-CONTAINING PROTEIN"/>
    <property type="match status" value="1"/>
</dbReference>
<reference evidence="2" key="1">
    <citation type="journal article" date="2008" name="Insect Biochem. Mol. Biol.">
        <title>The genome of a lepidopteran model insect, the silkworm Bombyx mori.</title>
        <authorList>
            <consortium name="International Silkworm Genome Consortium"/>
        </authorList>
    </citation>
    <scope>NUCLEOTIDE SEQUENCE [LARGE SCALE GENOMIC DNA]</scope>
    <source>
        <strain evidence="2">p50T</strain>
    </source>
</reference>
<keyword evidence="2" id="KW-1185">Reference proteome</keyword>
<evidence type="ECO:0000313" key="2">
    <source>
        <dbReference type="Proteomes" id="UP000005204"/>
    </source>
</evidence>
<dbReference type="PRINTS" id="PR01345">
    <property type="entry name" value="CERVTRCPTASE"/>
</dbReference>
<protein>
    <submittedName>
        <fullName evidence="1">Uncharacterized protein</fullName>
    </submittedName>
</protein>